<reference evidence="2" key="1">
    <citation type="submission" date="2014-07" db="EMBL/GenBank/DDBJ databases">
        <authorList>
            <person name="Martin A.A"/>
            <person name="De Silva N."/>
        </authorList>
    </citation>
    <scope>NUCLEOTIDE SEQUENCE</scope>
</reference>
<feature type="transmembrane region" description="Helical" evidence="1">
    <location>
        <begin position="41"/>
        <end position="60"/>
    </location>
</feature>
<protein>
    <submittedName>
        <fullName evidence="3">Ovule protein</fullName>
    </submittedName>
</protein>
<reference evidence="3" key="2">
    <citation type="submission" date="2015-08" db="UniProtKB">
        <authorList>
            <consortium name="WormBaseParasite"/>
        </authorList>
    </citation>
    <scope>IDENTIFICATION</scope>
</reference>
<keyword evidence="1" id="KW-0472">Membrane</keyword>
<evidence type="ECO:0000313" key="3">
    <source>
        <dbReference type="WBParaSite" id="SVE_0440200.1"/>
    </source>
</evidence>
<keyword evidence="1" id="KW-0812">Transmembrane</keyword>
<dbReference type="Proteomes" id="UP000035680">
    <property type="component" value="Unassembled WGS sequence"/>
</dbReference>
<accession>A0A0K0F6F8</accession>
<evidence type="ECO:0000313" key="2">
    <source>
        <dbReference type="Proteomes" id="UP000035680"/>
    </source>
</evidence>
<keyword evidence="2" id="KW-1185">Reference proteome</keyword>
<name>A0A0K0F6F8_STRVS</name>
<keyword evidence="1" id="KW-1133">Transmembrane helix</keyword>
<dbReference type="WBParaSite" id="SVE_0440200.1">
    <property type="protein sequence ID" value="SVE_0440200.1"/>
    <property type="gene ID" value="SVE_0440200"/>
</dbReference>
<organism evidence="2 3">
    <name type="scientific">Strongyloides venezuelensis</name>
    <name type="common">Threadworm</name>
    <dbReference type="NCBI Taxonomy" id="75913"/>
    <lineage>
        <taxon>Eukaryota</taxon>
        <taxon>Metazoa</taxon>
        <taxon>Ecdysozoa</taxon>
        <taxon>Nematoda</taxon>
        <taxon>Chromadorea</taxon>
        <taxon>Rhabditida</taxon>
        <taxon>Tylenchina</taxon>
        <taxon>Panagrolaimomorpha</taxon>
        <taxon>Strongyloidoidea</taxon>
        <taxon>Strongyloididae</taxon>
        <taxon>Strongyloides</taxon>
    </lineage>
</organism>
<proteinExistence type="predicted"/>
<sequence length="66" mass="7816">MFQSTILFTKFPFYKGKFCGMVKCNLPQSKSGISNFEYRNYFYVNIYISTSLFKIVIHFAQSLIHK</sequence>
<dbReference type="AlphaFoldDB" id="A0A0K0F6F8"/>
<evidence type="ECO:0000256" key="1">
    <source>
        <dbReference type="SAM" id="Phobius"/>
    </source>
</evidence>